<feature type="region of interest" description="Disordered" evidence="2">
    <location>
        <begin position="514"/>
        <end position="548"/>
    </location>
</feature>
<dbReference type="Gene3D" id="1.10.8.270">
    <property type="entry name" value="putative rabgap domain of human tbc1 domain family member 14 like domains"/>
    <property type="match status" value="1"/>
</dbReference>
<dbReference type="PROSITE" id="PS50086">
    <property type="entry name" value="TBC_RABGAP"/>
    <property type="match status" value="1"/>
</dbReference>
<evidence type="ECO:0000313" key="6">
    <source>
        <dbReference type="Proteomes" id="UP000646827"/>
    </source>
</evidence>
<feature type="domain" description="Rab-GAP TBC" evidence="4">
    <location>
        <begin position="44"/>
        <end position="316"/>
    </location>
</feature>
<dbReference type="SMART" id="SM00164">
    <property type="entry name" value="TBC"/>
    <property type="match status" value="1"/>
</dbReference>
<comment type="caution">
    <text evidence="5">The sequence shown here is derived from an EMBL/GenBank/DDBJ whole genome shotgun (WGS) entry which is preliminary data.</text>
</comment>
<dbReference type="FunFam" id="1.10.8.270:FF:000031">
    <property type="entry name" value="TBC1 domain family member 5"/>
    <property type="match status" value="1"/>
</dbReference>
<dbReference type="GO" id="GO:0005096">
    <property type="term" value="F:GTPase activator activity"/>
    <property type="evidence" value="ECO:0007669"/>
    <property type="project" value="UniProtKB-KW"/>
</dbReference>
<name>A0A8H7VEQ8_9FUNG</name>
<dbReference type="PANTHER" id="PTHR22957:SF337">
    <property type="entry name" value="TBC1 DOMAIN FAMILY MEMBER 5"/>
    <property type="match status" value="1"/>
</dbReference>
<evidence type="ECO:0000256" key="3">
    <source>
        <dbReference type="SAM" id="SignalP"/>
    </source>
</evidence>
<dbReference type="EMBL" id="JAEPRB010000145">
    <property type="protein sequence ID" value="KAG2220311.1"/>
    <property type="molecule type" value="Genomic_DNA"/>
</dbReference>
<dbReference type="Proteomes" id="UP000646827">
    <property type="component" value="Unassembled WGS sequence"/>
</dbReference>
<keyword evidence="6" id="KW-1185">Reference proteome</keyword>
<dbReference type="AlphaFoldDB" id="A0A8H7VEQ8"/>
<sequence>MYKNFYLFFFFPFSLCDRQGWHAIFQDPNLSIESIRHRGVVGTVCQSGLRSICWKVYLGYFPTLELSTWAAVQAEHRQHYTKLKQKYIEEPAEMIQQSNNNQDLTDNNPLALNDNNPWQQYFEDSEIRKTIRQDVDRTFPDVEFFRNLKVQEKMTDILFIYCKLNQDVSYRQGMHELLAPLYWVLEQEAWPTNSNPDPSEPVDRLISQTLDPTFIEHDAYILFEKIMKYAKPWYEFNERIVTKGNRNSTRLNPVVLSCQRIHHQYLRNTDPVLYEHLERYTIEPQLYGMRWLRLLFGREFEFHDLLKLWDAILAYDPSLQIAEYVCLAILLRIHDNLLASDYAQCLTLLMRAPQVGNPATLVEQAKYLQQDLSEASGLHILQQNDLRQGKPPRHTLWEGISKPEQQTIISNRLAHRRSHGANMDGFASITRGVMKSPQVRDLNRAIAGVMGTVQKNVNIIGDNVRSSLDATPPSRRRLTVSSEFPSDIDRHFNNGSNINNNTSSINANHPSVIRSRPSPQMTAPAPTVQRTTTKISSQQQRQDNKVDSKTATMNREMASVLTNSIDQLEKELFMEKKDNEEGRENGGDKEQVLDQVLLINALTGIKHIRDVLAGKQSFDPTALASAIAATTAIPVPAVEESVNSSKNTTARSLLDDTITVESKEDKDWEIVTDDSDKHTITSSTASEHLETKPLPPLQQSNDNDGSVEHHNTATTPTSKTTTATSTFTTTSSSPAPPTVINNKQNNVVYRIEDLISDPMLQDKESDSKKNNKFKWILQDDGNDDNENNPSTKNKNKYYNSFKFSTDTPHSSIPPLRINKRTGLSATDTNSPTAHHMVSSSPSTIDPLGAEGQD</sequence>
<dbReference type="PANTHER" id="PTHR22957">
    <property type="entry name" value="TBC1 DOMAIN FAMILY MEMBER GTPASE-ACTIVATING PROTEIN"/>
    <property type="match status" value="1"/>
</dbReference>
<feature type="region of interest" description="Disordered" evidence="2">
    <location>
        <begin position="776"/>
        <end position="853"/>
    </location>
</feature>
<feature type="compositionally biased region" description="Polar residues" evidence="2">
    <location>
        <begin position="821"/>
        <end position="843"/>
    </location>
</feature>
<dbReference type="SUPFAM" id="SSF47923">
    <property type="entry name" value="Ypt/Rab-GAP domain of gyp1p"/>
    <property type="match status" value="2"/>
</dbReference>
<evidence type="ECO:0000313" key="5">
    <source>
        <dbReference type="EMBL" id="KAG2220311.1"/>
    </source>
</evidence>
<dbReference type="Pfam" id="PF00566">
    <property type="entry name" value="RabGAP-TBC"/>
    <property type="match status" value="1"/>
</dbReference>
<keyword evidence="1" id="KW-0343">GTPase activation</keyword>
<protein>
    <recommendedName>
        <fullName evidence="4">Rab-GAP TBC domain-containing protein</fullName>
    </recommendedName>
</protein>
<proteinExistence type="predicted"/>
<feature type="region of interest" description="Disordered" evidence="2">
    <location>
        <begin position="682"/>
        <end position="744"/>
    </location>
</feature>
<feature type="signal peptide" evidence="3">
    <location>
        <begin position="1"/>
        <end position="16"/>
    </location>
</feature>
<dbReference type="FunFam" id="1.10.472.80:FF:000038">
    <property type="entry name" value="TBC1 domain family member 5"/>
    <property type="match status" value="1"/>
</dbReference>
<reference evidence="5 6" key="1">
    <citation type="submission" date="2020-12" db="EMBL/GenBank/DDBJ databases">
        <title>Metabolic potential, ecology and presence of endohyphal bacteria is reflected in genomic diversity of Mucoromycotina.</title>
        <authorList>
            <person name="Muszewska A."/>
            <person name="Okrasinska A."/>
            <person name="Steczkiewicz K."/>
            <person name="Drgas O."/>
            <person name="Orlowska M."/>
            <person name="Perlinska-Lenart U."/>
            <person name="Aleksandrzak-Piekarczyk T."/>
            <person name="Szatraj K."/>
            <person name="Zielenkiewicz U."/>
            <person name="Pilsyk S."/>
            <person name="Malc E."/>
            <person name="Mieczkowski P."/>
            <person name="Kruszewska J.S."/>
            <person name="Biernat P."/>
            <person name="Pawlowska J."/>
        </authorList>
    </citation>
    <scope>NUCLEOTIDE SEQUENCE [LARGE SCALE GENOMIC DNA]</scope>
    <source>
        <strain evidence="5 6">CBS 142.35</strain>
    </source>
</reference>
<dbReference type="Gene3D" id="1.10.472.80">
    <property type="entry name" value="Ypt/Rab-GAP domain of gyp1p, domain 3"/>
    <property type="match status" value="1"/>
</dbReference>
<feature type="compositionally biased region" description="Low complexity" evidence="2">
    <location>
        <begin position="712"/>
        <end position="733"/>
    </location>
</feature>
<accession>A0A8H7VEQ8</accession>
<dbReference type="InterPro" id="IPR035969">
    <property type="entry name" value="Rab-GAP_TBC_sf"/>
</dbReference>
<evidence type="ECO:0000256" key="2">
    <source>
        <dbReference type="SAM" id="MobiDB-lite"/>
    </source>
</evidence>
<gene>
    <name evidence="5" type="ORF">INT45_009944</name>
</gene>
<organism evidence="5 6">
    <name type="scientific">Circinella minor</name>
    <dbReference type="NCBI Taxonomy" id="1195481"/>
    <lineage>
        <taxon>Eukaryota</taxon>
        <taxon>Fungi</taxon>
        <taxon>Fungi incertae sedis</taxon>
        <taxon>Mucoromycota</taxon>
        <taxon>Mucoromycotina</taxon>
        <taxon>Mucoromycetes</taxon>
        <taxon>Mucorales</taxon>
        <taxon>Lichtheimiaceae</taxon>
        <taxon>Circinella</taxon>
    </lineage>
</organism>
<feature type="compositionally biased region" description="Polar residues" evidence="2">
    <location>
        <begin position="528"/>
        <end position="541"/>
    </location>
</feature>
<keyword evidence="3" id="KW-0732">Signal</keyword>
<dbReference type="InterPro" id="IPR000195">
    <property type="entry name" value="Rab-GAP-TBC_dom"/>
</dbReference>
<evidence type="ECO:0000259" key="4">
    <source>
        <dbReference type="PROSITE" id="PS50086"/>
    </source>
</evidence>
<dbReference type="OrthoDB" id="27140at2759"/>
<evidence type="ECO:0000256" key="1">
    <source>
        <dbReference type="ARBA" id="ARBA00022468"/>
    </source>
</evidence>
<feature type="chain" id="PRO_5034906257" description="Rab-GAP TBC domain-containing protein" evidence="3">
    <location>
        <begin position="17"/>
        <end position="853"/>
    </location>
</feature>